<feature type="domain" description="Calcineurin-like phosphoesterase C-terminal" evidence="1">
    <location>
        <begin position="346"/>
        <end position="491"/>
    </location>
</feature>
<protein>
    <submittedName>
        <fullName evidence="3">Calcineurin-like phosphoesterase C-terminal domain-containing protein</fullName>
    </submittedName>
</protein>
<sequence length="496" mass="56356">MFNRRNFLKTLGLSGVGLTGFGWSTANGSDLLVPNSQLTYKPIRVRGKVSSPEGALADVVVSDGRNVVASQKDGTYELISTSDREFVFVSLPSGYQIPKLDNGSANYFHRLDPRKDEQQVHFKLEPTLQSDENHHFMVLADTQIQNEYEAEQLLTVAAVDVKQTVDRISDPNMFGIGCGDLVFDKLELFKDYNQSVLTTGVPFFQVIGNHDMDLNVRTDQHSGQTFKSLFGPTYYSFNRGEIHYVVLDDVFYLGADKKYIGYIDEEQLSWLERDLAYVEKGKTVVVSLHIPTYTGAVTRYPDRDTLGGTVSNRQHLYKLLEDYQTHIMSGHTHFNDNMVMGDKLFEHCHGTVCGAWWSGPICYDGTPNGYGVYKAEGSSLSWQYKSTGEDIDCQMRVGRSHPEFAGEINVNVWNWDPSWEVYWMEDGIRKGLLDRRTTLDPLSVDLHLGPELPSRRKWVEPQLNDHMFFFTPQDAASSIEIVAKDRFGREYKEKLV</sequence>
<dbReference type="InterPro" id="IPR032288">
    <property type="entry name" value="Metallophos_C"/>
</dbReference>
<gene>
    <name evidence="3" type="ORF">KI659_14510</name>
</gene>
<dbReference type="InterPro" id="IPR029052">
    <property type="entry name" value="Metallo-depent_PP-like"/>
</dbReference>
<dbReference type="InterPro" id="IPR032285">
    <property type="entry name" value="Metallophos_N"/>
</dbReference>
<dbReference type="SUPFAM" id="SSF56300">
    <property type="entry name" value="Metallo-dependent phosphatases"/>
    <property type="match status" value="1"/>
</dbReference>
<evidence type="ECO:0000259" key="1">
    <source>
        <dbReference type="Pfam" id="PF16370"/>
    </source>
</evidence>
<dbReference type="Proteomes" id="UP001319104">
    <property type="component" value="Unassembled WGS sequence"/>
</dbReference>
<dbReference type="EMBL" id="JAHCMY010000009">
    <property type="protein sequence ID" value="MBS9525228.1"/>
    <property type="molecule type" value="Genomic_DNA"/>
</dbReference>
<dbReference type="Pfam" id="PF16370">
    <property type="entry name" value="MetallophosC"/>
    <property type="match status" value="1"/>
</dbReference>
<dbReference type="InterPro" id="IPR006311">
    <property type="entry name" value="TAT_signal"/>
</dbReference>
<evidence type="ECO:0000313" key="3">
    <source>
        <dbReference type="EMBL" id="MBS9525228.1"/>
    </source>
</evidence>
<dbReference type="InterPro" id="IPR051918">
    <property type="entry name" value="STPP_CPPED1"/>
</dbReference>
<reference evidence="3 4" key="1">
    <citation type="submission" date="2021-05" db="EMBL/GenBank/DDBJ databases">
        <authorList>
            <person name="Zhang Z.D."/>
            <person name="Osman G."/>
        </authorList>
    </citation>
    <scope>NUCLEOTIDE SEQUENCE [LARGE SCALE GENOMIC DNA]</scope>
    <source>
        <strain evidence="3 4">KCTC 32217</strain>
    </source>
</reference>
<dbReference type="PANTHER" id="PTHR43143:SF1">
    <property type="entry name" value="SERINE_THREONINE-PROTEIN PHOSPHATASE CPPED1"/>
    <property type="match status" value="1"/>
</dbReference>
<comment type="caution">
    <text evidence="3">The sequence shown here is derived from an EMBL/GenBank/DDBJ whole genome shotgun (WGS) entry which is preliminary data.</text>
</comment>
<dbReference type="PROSITE" id="PS51318">
    <property type="entry name" value="TAT"/>
    <property type="match status" value="1"/>
</dbReference>
<organism evidence="3 4">
    <name type="scientific">Litoribacter ruber</name>
    <dbReference type="NCBI Taxonomy" id="702568"/>
    <lineage>
        <taxon>Bacteria</taxon>
        <taxon>Pseudomonadati</taxon>
        <taxon>Bacteroidota</taxon>
        <taxon>Cytophagia</taxon>
        <taxon>Cytophagales</taxon>
        <taxon>Cyclobacteriaceae</taxon>
        <taxon>Litoribacter</taxon>
    </lineage>
</organism>
<evidence type="ECO:0000313" key="4">
    <source>
        <dbReference type="Proteomes" id="UP001319104"/>
    </source>
</evidence>
<dbReference type="AlphaFoldDB" id="A0AAP2CI87"/>
<evidence type="ECO:0000259" key="2">
    <source>
        <dbReference type="Pfam" id="PF16371"/>
    </source>
</evidence>
<proteinExistence type="predicted"/>
<keyword evidence="4" id="KW-1185">Reference proteome</keyword>
<feature type="domain" description="Calcineurin-like phosphoesterase N-terminal" evidence="2">
    <location>
        <begin position="47"/>
        <end position="124"/>
    </location>
</feature>
<dbReference type="Pfam" id="PF16371">
    <property type="entry name" value="MetallophosN"/>
    <property type="match status" value="1"/>
</dbReference>
<name>A0AAP2CI87_9BACT</name>
<dbReference type="Gene3D" id="3.60.21.10">
    <property type="match status" value="1"/>
</dbReference>
<dbReference type="RefSeq" id="WP_213946080.1">
    <property type="nucleotide sequence ID" value="NZ_JAHCMY010000009.1"/>
</dbReference>
<dbReference type="PANTHER" id="PTHR43143">
    <property type="entry name" value="METALLOPHOSPHOESTERASE, CALCINEURIN SUPERFAMILY"/>
    <property type="match status" value="1"/>
</dbReference>
<accession>A0AAP2CI87</accession>